<evidence type="ECO:0000313" key="1">
    <source>
        <dbReference type="EMBL" id="KAI7990670.1"/>
    </source>
</evidence>
<proteinExistence type="predicted"/>
<comment type="caution">
    <text evidence="1">The sequence shown here is derived from an EMBL/GenBank/DDBJ whole genome shotgun (WGS) entry which is preliminary data.</text>
</comment>
<protein>
    <submittedName>
        <fullName evidence="1">Disease resistance protein</fullName>
    </submittedName>
</protein>
<sequence>MAAGIGFSFLGKALERIGEYLVYPISRQFGYLFCFNTNIQNLETQLDSLKVTREGVQLGVDETRNNVRTVGPHLEAWLTKANDNTGEAETIIKDKAQVQKGCLNGWCPNPKLLYSLGRKAVKKTEELALLHAEGSNYIQPSFNPPPPSMEPIPTTTEFQGIDSRILVMNEIIQALKDDGIHLIGICGMAGVGKTTMAKEVAKRTGELFNEFPMAVVSQEPDLNKVQRCIADMLGLKLDDRESPIARAILLRKRLLLDNKKILVILDDVWAEFDLQDLGFPLGVGSDKCCKILFTSRNRNMWKEIPNKRYIQLQVLVGEEPWHLFREKVGDCADNFDLLPLAKQIVDECGGLPLALVTIGRALTNEHNQHHWNKALRQLRTPCSESSLLGVPVEVYQALYFSYKFLPDEGAKKLFLHCCLFPEDSNIAIEDLVRYGIGLRWFEGIDKVDDARDIVRVLVDQLKCYYLLLDGDFEEDTIKMHDVVRDVAISIAAKDEHGFMIIHGAKSREWPKKATYELNTSISVISNEIVEFPGGLRSSKLEFLLIQCQNSSLKIPSNFFEGMGELKVLDLSIATYITLLPSSLQFLSNLLTLHLDHCPDNISVIGKLSNLEILSFRGSEIDELPKEIGELVNLKLLDLTECGELKRIAPGVISALVQLQELYMVDCGFSWELEGEEGGENASLREFESLSNLNTLEINIEDVECLPRIPLFIKLTKYSICIGYDDDDPLYTEPITSFGKLLKLRGACTIPLECVNSLLRSSEVLEFSGMGSGDAVQELFREGVEGLQYLKKLLIDDCTTPECLVNTMGWVPRTRIFPILESLDLNRLPNLRKICHCQLPTGSFGKLKHLGIHNCDTIEEVIWNEKVEDDATNKMEFPTLESMTLWKLSMLIGFCRGTDEIEFPQLKKLELGFLPQLKWLFLNSSNPLENHNATFVSLFPHKVALPSLEELELEHLDNLEGLEHIPISICSFSKLRKLHVKCCGKWLCVFPSQFLMSLRNLEDLTVENCSLLEKVFELEMVDGKEQESEILSLLKSLKLVALPQLNYFSKRDPIGFTYMSKLSILHVHDCCNLRYLFPHSVMKCMLQLQELDIRRCTMMSMIVADEKGQGNNSVDKIEFTQLKILQLYDLPNLVSFFPEEIATLATSTECLQNVMQTLFNEKVVFPALEELKLEHLDNLEGIEHCPPSSMSLSKLRYVYVRHCGKLIKVFQAQLLSRLQNLQELSIQDCSFLEKVVDYTEHNSKIFPLLKYLKLESLPQLNHILERDYNGFMYIPQSSILRIDGCDNLRFLFTQSMTQCILQLQELEIKRCKMMSAIVREEDSQGEILVDNIEFTKLKILKLYDLQNLVSIFPKLTSTVATSFEHIQNLGQSLFNEKVAFPSLEELQLHGFQNMNEIWCNQFQTGSFNKLIELNVSDCGSLRNMFSPFMARHLVHLKRLVIIKCSMMEEVVAKEEDEEEGRINRTPLPKLECLKLIDLPELKSFCHVTHDWELPLVDNVTVLKCPEMKTFSHGVICTPKLQRVFVKQGEYTRSSGRKRKNWLWINDLNQTILHLIEKHDLADEEGENEETCETSDDSDGDEETCETYDDSDGDEETCETSDDSDGDEETRETSHDSDGDEETR</sequence>
<evidence type="ECO:0000313" key="2">
    <source>
        <dbReference type="Proteomes" id="UP001060215"/>
    </source>
</evidence>
<keyword evidence="2" id="KW-1185">Reference proteome</keyword>
<accession>A0ACC0FRK8</accession>
<dbReference type="Proteomes" id="UP001060215">
    <property type="component" value="Chromosome 13"/>
</dbReference>
<reference evidence="1 2" key="1">
    <citation type="journal article" date="2022" name="Plant J.">
        <title>Chromosome-level genome of Camellia lanceoleosa provides a valuable resource for understanding genome evolution and self-incompatibility.</title>
        <authorList>
            <person name="Gong W."/>
            <person name="Xiao S."/>
            <person name="Wang L."/>
            <person name="Liao Z."/>
            <person name="Chang Y."/>
            <person name="Mo W."/>
            <person name="Hu G."/>
            <person name="Li W."/>
            <person name="Zhao G."/>
            <person name="Zhu H."/>
            <person name="Hu X."/>
            <person name="Ji K."/>
            <person name="Xiang X."/>
            <person name="Song Q."/>
            <person name="Yuan D."/>
            <person name="Jin S."/>
            <person name="Zhang L."/>
        </authorList>
    </citation>
    <scope>NUCLEOTIDE SEQUENCE [LARGE SCALE GENOMIC DNA]</scope>
    <source>
        <strain evidence="1">SQ_2022a</strain>
    </source>
</reference>
<dbReference type="EMBL" id="CM045770">
    <property type="protein sequence ID" value="KAI7990670.1"/>
    <property type="molecule type" value="Genomic_DNA"/>
</dbReference>
<organism evidence="1 2">
    <name type="scientific">Camellia lanceoleosa</name>
    <dbReference type="NCBI Taxonomy" id="1840588"/>
    <lineage>
        <taxon>Eukaryota</taxon>
        <taxon>Viridiplantae</taxon>
        <taxon>Streptophyta</taxon>
        <taxon>Embryophyta</taxon>
        <taxon>Tracheophyta</taxon>
        <taxon>Spermatophyta</taxon>
        <taxon>Magnoliopsida</taxon>
        <taxon>eudicotyledons</taxon>
        <taxon>Gunneridae</taxon>
        <taxon>Pentapetalae</taxon>
        <taxon>asterids</taxon>
        <taxon>Ericales</taxon>
        <taxon>Theaceae</taxon>
        <taxon>Camellia</taxon>
    </lineage>
</organism>
<gene>
    <name evidence="1" type="ORF">LOK49_LG12G02585</name>
</gene>
<name>A0ACC0FRK8_9ERIC</name>